<organism evidence="1">
    <name type="scientific">Aegilops tauschii</name>
    <name type="common">Tausch's goatgrass</name>
    <name type="synonym">Aegilops squarrosa</name>
    <dbReference type="NCBI Taxonomy" id="37682"/>
    <lineage>
        <taxon>Eukaryota</taxon>
        <taxon>Viridiplantae</taxon>
        <taxon>Streptophyta</taxon>
        <taxon>Embryophyta</taxon>
        <taxon>Tracheophyta</taxon>
        <taxon>Spermatophyta</taxon>
        <taxon>Magnoliopsida</taxon>
        <taxon>Liliopsida</taxon>
        <taxon>Poales</taxon>
        <taxon>Poaceae</taxon>
        <taxon>BOP clade</taxon>
        <taxon>Pooideae</taxon>
        <taxon>Triticodae</taxon>
        <taxon>Triticeae</taxon>
        <taxon>Triticinae</taxon>
        <taxon>Aegilops</taxon>
    </lineage>
</organism>
<reference evidence="1" key="1">
    <citation type="submission" date="2015-06" db="UniProtKB">
        <authorList>
            <consortium name="EnsemblPlants"/>
        </authorList>
    </citation>
    <scope>IDENTIFICATION</scope>
</reference>
<dbReference type="OMA" id="IFNMEVA"/>
<dbReference type="InterPro" id="IPR029058">
    <property type="entry name" value="AB_hydrolase_fold"/>
</dbReference>
<protein>
    <recommendedName>
        <fullName evidence="2">AB hydrolase-1 domain-containing protein</fullName>
    </recommendedName>
</protein>
<dbReference type="EnsemblPlants" id="EMT17909">
    <property type="protein sequence ID" value="EMT17909"/>
    <property type="gene ID" value="F775_17771"/>
</dbReference>
<accession>R7WEG6</accession>
<dbReference type="AlphaFoldDB" id="R7WEG6"/>
<evidence type="ECO:0000313" key="1">
    <source>
        <dbReference type="EnsemblPlants" id="EMT17909"/>
    </source>
</evidence>
<name>R7WEG6_AEGTA</name>
<dbReference type="Gene3D" id="3.40.50.1820">
    <property type="entry name" value="alpha/beta hydrolase"/>
    <property type="match status" value="1"/>
</dbReference>
<evidence type="ECO:0008006" key="2">
    <source>
        <dbReference type="Google" id="ProtNLM"/>
    </source>
</evidence>
<dbReference type="SUPFAM" id="SSF53474">
    <property type="entry name" value="alpha/beta-Hydrolases"/>
    <property type="match status" value="1"/>
</dbReference>
<sequence length="54" mass="6086">MWPIEDAESLKNKLGEKAILRRISKGGHLVQLERPCVFNSNLIEFLAHGNTHSS</sequence>
<proteinExistence type="predicted"/>